<dbReference type="EMBL" id="JAKEVZ010000014">
    <property type="protein sequence ID" value="MCF1752655.1"/>
    <property type="molecule type" value="Genomic_DNA"/>
</dbReference>
<evidence type="ECO:0000313" key="3">
    <source>
        <dbReference type="Proteomes" id="UP001201449"/>
    </source>
</evidence>
<comment type="caution">
    <text evidence="2">The sequence shown here is derived from an EMBL/GenBank/DDBJ whole genome shotgun (WGS) entry which is preliminary data.</text>
</comment>
<proteinExistence type="predicted"/>
<protein>
    <submittedName>
        <fullName evidence="2">DUF4230 domain-containing protein</fullName>
    </submittedName>
</protein>
<dbReference type="Proteomes" id="UP001201449">
    <property type="component" value="Unassembled WGS sequence"/>
</dbReference>
<reference evidence="2 3" key="1">
    <citation type="submission" date="2022-01" db="EMBL/GenBank/DDBJ databases">
        <title>Mariniradius saccharolyticus sp. nov., isolated from sediment of a river.</title>
        <authorList>
            <person name="Liu H."/>
        </authorList>
    </citation>
    <scope>NUCLEOTIDE SEQUENCE [LARGE SCALE GENOMIC DNA]</scope>
    <source>
        <strain evidence="2 3">RY-2</strain>
    </source>
</reference>
<keyword evidence="3" id="KW-1185">Reference proteome</keyword>
<sequence length="719" mass="83358">MIFSFLKNWKFILDVIIVLVLIVALFIWNPFGIFGGKAKLLDTANMVTEIRSIGQLVTAEYYGEVISSLEEARMEFIEDENVQERAKAVFSDLVAAMDNLRKFEEKSTAEREQFVLNYTDMDRRQRRRIVRQDVDRNNIREKMDYLGYLEDLEAEPMFLEVLEYWYRSATEKLDKRNFDFDPKTQDQALMAIYEANLAKGSALPGNFMAFYYDTKKKEFTKKELRRKIAMVGRGWVKAGFDFTDLDPSALVYYPDQQEIHIMGLAPTVLNADINPWFIPEKGVPGFEILDVNGRIDFEDAKKVKEYCVRKLKDFANRANILQNAEKQGEETLKNLFTLLIGQEIKKVVFHHDPFVQQVHEIEKDSIVSLGELSLFDSIYQQKIRQLDSLRNLPIQDSRTKNSITLLASQLKFGINRLKKLTVYDLGEPFNYFSYQILNIAGDGTIDPSELTLLQDVWRREAPLTVNHDQSGIWKEKEWEMHLWFEDFASYSQQFNSAIRSLSKRNLASGDIHQSKYSLSQVSSDPGIFDTLTVINIHQFSVDSVLVNYVLDSGSNAGELLMAVFYPFQFDRKLLDSAVASKDLRRVQKSEFKKDSLDYFYIVPDTGAYAYGFPARYERLIYPTLAASYKQSGGLKIQPQQNRSNAGYTIIFDDGKKDSLETVTISVQSSELYRYLTQIGEQNQQYQNRNLFRKFTGYINGKLEERTNPPDWYSRLKKKL</sequence>
<accession>A0ABS9BYB4</accession>
<name>A0ABS9BYB4_9BACT</name>
<dbReference type="RefSeq" id="WP_234862517.1">
    <property type="nucleotide sequence ID" value="NZ_JAKEVZ010000014.1"/>
</dbReference>
<keyword evidence="1" id="KW-0472">Membrane</keyword>
<evidence type="ECO:0000313" key="2">
    <source>
        <dbReference type="EMBL" id="MCF1752655.1"/>
    </source>
</evidence>
<gene>
    <name evidence="2" type="ORF">L0U89_16475</name>
</gene>
<organism evidence="2 3">
    <name type="scientific">Mariniradius sediminis</name>
    <dbReference type="NCBI Taxonomy" id="2909237"/>
    <lineage>
        <taxon>Bacteria</taxon>
        <taxon>Pseudomonadati</taxon>
        <taxon>Bacteroidota</taxon>
        <taxon>Cytophagia</taxon>
        <taxon>Cytophagales</taxon>
        <taxon>Cyclobacteriaceae</taxon>
        <taxon>Mariniradius</taxon>
    </lineage>
</organism>
<feature type="transmembrane region" description="Helical" evidence="1">
    <location>
        <begin position="12"/>
        <end position="31"/>
    </location>
</feature>
<evidence type="ECO:0000256" key="1">
    <source>
        <dbReference type="SAM" id="Phobius"/>
    </source>
</evidence>
<keyword evidence="1" id="KW-0812">Transmembrane</keyword>
<keyword evidence="1" id="KW-1133">Transmembrane helix</keyword>